<dbReference type="SMART" id="SM00454">
    <property type="entry name" value="SAM"/>
    <property type="match status" value="1"/>
</dbReference>
<dbReference type="InterPro" id="IPR051566">
    <property type="entry name" value="CNKSR"/>
</dbReference>
<feature type="region of interest" description="Disordered" evidence="1">
    <location>
        <begin position="540"/>
        <end position="568"/>
    </location>
</feature>
<dbReference type="SUPFAM" id="SSF50156">
    <property type="entry name" value="PDZ domain-like"/>
    <property type="match status" value="1"/>
</dbReference>
<dbReference type="SUPFAM" id="SSF47769">
    <property type="entry name" value="SAM/Pointed domain"/>
    <property type="match status" value="1"/>
</dbReference>
<feature type="region of interest" description="Disordered" evidence="1">
    <location>
        <begin position="764"/>
        <end position="783"/>
    </location>
</feature>
<protein>
    <recommendedName>
        <fullName evidence="7">Connector enhancer of kinase suppressor of ras 2</fullName>
    </recommendedName>
</protein>
<feature type="domain" description="PDZ" evidence="4">
    <location>
        <begin position="228"/>
        <end position="309"/>
    </location>
</feature>
<dbReference type="WBParaSite" id="SMRG1_8520.5">
    <property type="protein sequence ID" value="SMRG1_8520.5"/>
    <property type="gene ID" value="SMRG1_8520"/>
</dbReference>
<dbReference type="SUPFAM" id="SSF50729">
    <property type="entry name" value="PH domain-like"/>
    <property type="match status" value="1"/>
</dbReference>
<dbReference type="SMART" id="SM00228">
    <property type="entry name" value="PDZ"/>
    <property type="match status" value="1"/>
</dbReference>
<sequence>MDKFEKPQSYLSWTTAQVISWLSGLDDAVEPYLSAFSAKNISGKWLSSLTADVLDKYGVHKIGHQMIILEKVKQLQYQFSSFDNETLQSVLLRVSRSCTCIVTAINSLMAITKRQDADSPYPGILSDIQGAVSYILSCILNLMSSIGNAASWLERPPFSLLPEMVVFRQFLVENAIITNRLSQQAISTQCNEHFKEIIDYIEPMRIRVEDVLQNCGDSILLTPCGIEMVQIRKLDSADFGFNFRSTINNIHVIVSVQDESPAFSTGKVTKGDEVIEVNEQIVIGWLHYRVADLMRHSSQHISLRLRKRPSHSNDFIGFPGAGRRHRLIVNQIPPAGSLSQTRGAYIFTRNPKRRLPLTGPLSAEPLSVTQETTSDQTSVSSPTSISPPESQSIVSVSGLLPSSPTSSLSVHQGTSIKLNDDPCNLENRVHISFRPNSSNESIIYNNSRLIASTPNTPLMTLRSMDSVCSHSSLSFPPHLPPAHPGTTTFDNGINDTSVVSSDILYSKKYKSVNTSHHIRSTSCSSNKSVFPRFSLTHRRTASGDPKLMDSISSGNGEDTLFQKKPSPSSSLRHCSSSSKFHALDKRYRNLHRSSLDDFMLFLKHGFGSRKPTRRISCKDLGQGDCQGWLWLKKTNPLTSKYVKRWCVYKNSTFYYYRNPEDDSAEGLILLHGFTITPAVSAKSGKFAFSIFNDWVRFVFASDSEIDRSKWMNKLGLASIGLSSTIPNSRIGGFNPGYVVLCDSKNNEVKAEIPHPHSCTVLSDSPTKNFQGDNTSGLRSQTLSTSKTTDFAENSLTVVTSQPVSTPPRHVTLHSVSSPSFSTFDLRSNSLPSEPRAVRSIIFPRNSALPPSIGHSSPAHTRTRHRQPLEIPSVAFGCYSESEDEIDEDVEAECDVDDNCISEGGAQLNLRNRPGSASPSHERRYVILNSTEENECLQEYKKLISCKSELHVSDVHASMPLSRPLRAAHIITKNLHCSDKLLGVEKIVGLRNDEPVPECSSRRFNN</sequence>
<dbReference type="Pfam" id="PF00169">
    <property type="entry name" value="PH"/>
    <property type="match status" value="1"/>
</dbReference>
<dbReference type="InterPro" id="IPR013761">
    <property type="entry name" value="SAM/pointed_sf"/>
</dbReference>
<dbReference type="InterPro" id="IPR001849">
    <property type="entry name" value="PH_domain"/>
</dbReference>
<reference evidence="6" key="1">
    <citation type="submission" date="2023-11" db="UniProtKB">
        <authorList>
            <consortium name="WormBaseParasite"/>
        </authorList>
    </citation>
    <scope>IDENTIFICATION</scope>
</reference>
<dbReference type="InterPro" id="IPR001478">
    <property type="entry name" value="PDZ"/>
</dbReference>
<dbReference type="InterPro" id="IPR001660">
    <property type="entry name" value="SAM"/>
</dbReference>
<feature type="region of interest" description="Disordered" evidence="1">
    <location>
        <begin position="356"/>
        <end position="399"/>
    </location>
</feature>
<evidence type="ECO:0000313" key="5">
    <source>
        <dbReference type="Proteomes" id="UP000050790"/>
    </source>
</evidence>
<dbReference type="PANTHER" id="PTHR12844">
    <property type="entry name" value="CONNECTOR ENCHANCER OF KINASE SUPPRESSOR OF RAS"/>
    <property type="match status" value="1"/>
</dbReference>
<evidence type="ECO:0000259" key="2">
    <source>
        <dbReference type="PROSITE" id="PS50003"/>
    </source>
</evidence>
<dbReference type="Proteomes" id="UP000050790">
    <property type="component" value="Unassembled WGS sequence"/>
</dbReference>
<evidence type="ECO:0008006" key="7">
    <source>
        <dbReference type="Google" id="ProtNLM"/>
    </source>
</evidence>
<evidence type="ECO:0000256" key="1">
    <source>
        <dbReference type="SAM" id="MobiDB-lite"/>
    </source>
</evidence>
<dbReference type="SMART" id="SM00233">
    <property type="entry name" value="PH"/>
    <property type="match status" value="1"/>
</dbReference>
<dbReference type="Gene3D" id="2.30.29.30">
    <property type="entry name" value="Pleckstrin-homology domain (PH domain)/Phosphotyrosine-binding domain (PTB)"/>
    <property type="match status" value="1"/>
</dbReference>
<organism evidence="5 6">
    <name type="scientific">Schistosoma margrebowiei</name>
    <dbReference type="NCBI Taxonomy" id="48269"/>
    <lineage>
        <taxon>Eukaryota</taxon>
        <taxon>Metazoa</taxon>
        <taxon>Spiralia</taxon>
        <taxon>Lophotrochozoa</taxon>
        <taxon>Platyhelminthes</taxon>
        <taxon>Trematoda</taxon>
        <taxon>Digenea</taxon>
        <taxon>Strigeidida</taxon>
        <taxon>Schistosomatoidea</taxon>
        <taxon>Schistosomatidae</taxon>
        <taxon>Schistosoma</taxon>
    </lineage>
</organism>
<evidence type="ECO:0000259" key="4">
    <source>
        <dbReference type="PROSITE" id="PS50106"/>
    </source>
</evidence>
<feature type="domain" description="SAM" evidence="3">
    <location>
        <begin position="13"/>
        <end position="78"/>
    </location>
</feature>
<dbReference type="AlphaFoldDB" id="A0AA85AHG1"/>
<dbReference type="PANTHER" id="PTHR12844:SF42">
    <property type="entry name" value="CONNECTOR ENHANCER OF KSR PROTEIN CNK"/>
    <property type="match status" value="1"/>
</dbReference>
<dbReference type="PROSITE" id="PS50106">
    <property type="entry name" value="PDZ"/>
    <property type="match status" value="1"/>
</dbReference>
<dbReference type="InterPro" id="IPR036034">
    <property type="entry name" value="PDZ_sf"/>
</dbReference>
<evidence type="ECO:0000313" key="6">
    <source>
        <dbReference type="WBParaSite" id="SMRG1_8520.5"/>
    </source>
</evidence>
<dbReference type="InterPro" id="IPR011993">
    <property type="entry name" value="PH-like_dom_sf"/>
</dbReference>
<name>A0AA85AHG1_9TREM</name>
<dbReference type="Gene3D" id="1.10.150.50">
    <property type="entry name" value="Transcription Factor, Ets-1"/>
    <property type="match status" value="1"/>
</dbReference>
<proteinExistence type="predicted"/>
<accession>A0AA85AHG1</accession>
<feature type="domain" description="PH" evidence="2">
    <location>
        <begin position="622"/>
        <end position="719"/>
    </location>
</feature>
<dbReference type="Pfam" id="PF00595">
    <property type="entry name" value="PDZ"/>
    <property type="match status" value="1"/>
</dbReference>
<evidence type="ECO:0000259" key="3">
    <source>
        <dbReference type="PROSITE" id="PS50105"/>
    </source>
</evidence>
<dbReference type="Gene3D" id="2.30.42.10">
    <property type="match status" value="1"/>
</dbReference>
<feature type="compositionally biased region" description="Low complexity" evidence="1">
    <location>
        <begin position="372"/>
        <end position="399"/>
    </location>
</feature>
<dbReference type="PROSITE" id="PS50003">
    <property type="entry name" value="PH_DOMAIN"/>
    <property type="match status" value="1"/>
</dbReference>
<dbReference type="Pfam" id="PF00536">
    <property type="entry name" value="SAM_1"/>
    <property type="match status" value="1"/>
</dbReference>
<dbReference type="PROSITE" id="PS50105">
    <property type="entry name" value="SAM_DOMAIN"/>
    <property type="match status" value="1"/>
</dbReference>